<evidence type="ECO:0000313" key="2">
    <source>
        <dbReference type="EMBL" id="KAK2941801.1"/>
    </source>
</evidence>
<organism evidence="2 3">
    <name type="scientific">Blattamonas nauphoetae</name>
    <dbReference type="NCBI Taxonomy" id="2049346"/>
    <lineage>
        <taxon>Eukaryota</taxon>
        <taxon>Metamonada</taxon>
        <taxon>Preaxostyla</taxon>
        <taxon>Oxymonadida</taxon>
        <taxon>Blattamonas</taxon>
    </lineage>
</organism>
<sequence length="370" mass="41323">MQAQPNQNALDAEGEGRQPFIKIGEKPSIDLAIDELSTVGRTPEAHLQSKIWQNIPLLLRDWNSSVDENKMKQLLKTMNIILQGACEDEVRILNRDILKSSLEAMLTTQNLNQSTKLYINLCLTSLSELHNGPMILIEKDVFNRMETSFLEPTNESDERKQQIEANTAKIEQLQKQIEAFERQRAEEEEQRRCGVPVHVGTSCITTLDETVHEVTGTELRQKVALEGASWRTAFTRPLDKGEWELKINGKDGTLEDVRLGFLKHPLPDDAVSKLCGLAEGDVGGYFRLDGGSMWFGGIEFKPTGTNKKCDRVGQTAAIRVNMMTKEARLFVDDEEQPGIFTGIPSPLCLAISTGGDIKTVQILGLNQFKA</sequence>
<reference evidence="2 3" key="1">
    <citation type="journal article" date="2022" name="bioRxiv">
        <title>Genomics of Preaxostyla Flagellates Illuminates Evolutionary Transitions and the Path Towards Mitochondrial Loss.</title>
        <authorList>
            <person name="Novak L.V.F."/>
            <person name="Treitli S.C."/>
            <person name="Pyrih J."/>
            <person name="Halakuc P."/>
            <person name="Pipaliya S.V."/>
            <person name="Vacek V."/>
            <person name="Brzon O."/>
            <person name="Soukal P."/>
            <person name="Eme L."/>
            <person name="Dacks J.B."/>
            <person name="Karnkowska A."/>
            <person name="Elias M."/>
            <person name="Hampl V."/>
        </authorList>
    </citation>
    <scope>NUCLEOTIDE SEQUENCE [LARGE SCALE GENOMIC DNA]</scope>
    <source>
        <strain evidence="2">NAU3</strain>
        <tissue evidence="2">Gut</tissue>
    </source>
</reference>
<name>A0ABQ9WTQ4_9EUKA</name>
<dbReference type="Proteomes" id="UP001281761">
    <property type="component" value="Unassembled WGS sequence"/>
</dbReference>
<feature type="coiled-coil region" evidence="1">
    <location>
        <begin position="156"/>
        <end position="190"/>
    </location>
</feature>
<evidence type="ECO:0000256" key="1">
    <source>
        <dbReference type="SAM" id="Coils"/>
    </source>
</evidence>
<protein>
    <recommendedName>
        <fullName evidence="4">SPRY domain-containing protein</fullName>
    </recommendedName>
</protein>
<keyword evidence="1" id="KW-0175">Coiled coil</keyword>
<keyword evidence="3" id="KW-1185">Reference proteome</keyword>
<evidence type="ECO:0008006" key="4">
    <source>
        <dbReference type="Google" id="ProtNLM"/>
    </source>
</evidence>
<dbReference type="EMBL" id="JARBJD010000461">
    <property type="protein sequence ID" value="KAK2941801.1"/>
    <property type="molecule type" value="Genomic_DNA"/>
</dbReference>
<gene>
    <name evidence="2" type="ORF">BLNAU_23284</name>
</gene>
<accession>A0ABQ9WTQ4</accession>
<proteinExistence type="predicted"/>
<comment type="caution">
    <text evidence="2">The sequence shown here is derived from an EMBL/GenBank/DDBJ whole genome shotgun (WGS) entry which is preliminary data.</text>
</comment>
<evidence type="ECO:0000313" key="3">
    <source>
        <dbReference type="Proteomes" id="UP001281761"/>
    </source>
</evidence>